<evidence type="ECO:0000256" key="5">
    <source>
        <dbReference type="SAM" id="MobiDB-lite"/>
    </source>
</evidence>
<evidence type="ECO:0000259" key="6">
    <source>
        <dbReference type="PROSITE" id="PS51265"/>
    </source>
</evidence>
<dbReference type="PANTHER" id="PTHR15375">
    <property type="entry name" value="ACTIVATOR OF S-PHASE KINASE-RELATED"/>
    <property type="match status" value="1"/>
</dbReference>
<keyword evidence="3" id="KW-0862">Zinc</keyword>
<feature type="region of interest" description="Disordered" evidence="5">
    <location>
        <begin position="268"/>
        <end position="356"/>
    </location>
</feature>
<evidence type="ECO:0000256" key="2">
    <source>
        <dbReference type="ARBA" id="ARBA00022771"/>
    </source>
</evidence>
<evidence type="ECO:0000313" key="7">
    <source>
        <dbReference type="EMBL" id="CAH3016455.1"/>
    </source>
</evidence>
<gene>
    <name evidence="7" type="ORF">PEVE_00029353</name>
</gene>
<feature type="compositionally biased region" description="Low complexity" evidence="5">
    <location>
        <begin position="327"/>
        <end position="336"/>
    </location>
</feature>
<evidence type="ECO:0000313" key="8">
    <source>
        <dbReference type="Proteomes" id="UP001159427"/>
    </source>
</evidence>
<organism evidence="7 8">
    <name type="scientific">Porites evermanni</name>
    <dbReference type="NCBI Taxonomy" id="104178"/>
    <lineage>
        <taxon>Eukaryota</taxon>
        <taxon>Metazoa</taxon>
        <taxon>Cnidaria</taxon>
        <taxon>Anthozoa</taxon>
        <taxon>Hexacorallia</taxon>
        <taxon>Scleractinia</taxon>
        <taxon>Fungiina</taxon>
        <taxon>Poritidae</taxon>
        <taxon>Porites</taxon>
    </lineage>
</organism>
<evidence type="ECO:0000256" key="4">
    <source>
        <dbReference type="PROSITE-ProRule" id="PRU00600"/>
    </source>
</evidence>
<feature type="compositionally biased region" description="Polar residues" evidence="5">
    <location>
        <begin position="337"/>
        <end position="350"/>
    </location>
</feature>
<dbReference type="PANTHER" id="PTHR15375:SF26">
    <property type="entry name" value="PROTEIN CHIFFON"/>
    <property type="match status" value="1"/>
</dbReference>
<keyword evidence="8" id="KW-1185">Reference proteome</keyword>
<dbReference type="Proteomes" id="UP001159427">
    <property type="component" value="Unassembled WGS sequence"/>
</dbReference>
<dbReference type="Pfam" id="PF07535">
    <property type="entry name" value="zf-DBF"/>
    <property type="match status" value="1"/>
</dbReference>
<sequence length="444" mass="50140">MPLASESRGRRRLQFTSAPLEGKTFFLHVQSASKARELERKLKELGGVVEKFLSKELSCVITDQKKPGTTNLTLSGNRGPTRAEAILQKSVKQQKQPTKSTDVLTNAEKWGIQVKPVEQVLKWIEGQTKRQATSRQPSGRVCSLRGAFLKVEDHSRQYRPLVKELNMWPRLNLDAPPGFSPFDEPVSMRTRSRSSSKSPQRRTKRAAGKRSTGSTDKKGYCELCDEQYVGMKTHITGRQHKLVASRKDTYAELDRLISRGKTLKEFEAEMRKKTSAEASNTTRKSRSRSRSPVIVKSTPQKRKIISGTSTSPRRRKTLRSKPPTPSPGRRTPSRQSETSSPARTRPNSAQKVKKMVTPIKIVRFQDDQYSVVKSSAKKRRRDEADVEASHNKSKRKKTDRYSIVESTPMRIRLRRSRRSGSKGASGSLFVNLPVFVKSPNGRSP</sequence>
<feature type="compositionally biased region" description="Basic residues" evidence="5">
    <location>
        <begin position="190"/>
        <end position="208"/>
    </location>
</feature>
<dbReference type="Gene3D" id="6.10.250.3410">
    <property type="entry name" value="DBF zinc finger"/>
    <property type="match status" value="1"/>
</dbReference>
<dbReference type="InterPro" id="IPR001357">
    <property type="entry name" value="BRCT_dom"/>
</dbReference>
<feature type="region of interest" description="Disordered" evidence="5">
    <location>
        <begin position="370"/>
        <end position="444"/>
    </location>
</feature>
<keyword evidence="1" id="KW-0479">Metal-binding</keyword>
<dbReference type="InterPro" id="IPR006572">
    <property type="entry name" value="Znf_DBF"/>
</dbReference>
<evidence type="ECO:0000256" key="1">
    <source>
        <dbReference type="ARBA" id="ARBA00022723"/>
    </source>
</evidence>
<dbReference type="EMBL" id="CALNXI010000041">
    <property type="protein sequence ID" value="CAH3016455.1"/>
    <property type="molecule type" value="Genomic_DNA"/>
</dbReference>
<evidence type="ECO:0000256" key="3">
    <source>
        <dbReference type="ARBA" id="ARBA00022833"/>
    </source>
</evidence>
<feature type="compositionally biased region" description="Basic and acidic residues" evidence="5">
    <location>
        <begin position="381"/>
        <end position="390"/>
    </location>
</feature>
<feature type="domain" description="DBF4-type" evidence="6">
    <location>
        <begin position="214"/>
        <end position="263"/>
    </location>
</feature>
<dbReference type="InterPro" id="IPR038545">
    <property type="entry name" value="Znf_DBF_sf"/>
</dbReference>
<reference evidence="7 8" key="1">
    <citation type="submission" date="2022-05" db="EMBL/GenBank/DDBJ databases">
        <authorList>
            <consortium name="Genoscope - CEA"/>
            <person name="William W."/>
        </authorList>
    </citation>
    <scope>NUCLEOTIDE SEQUENCE [LARGE SCALE GENOMIC DNA]</scope>
</reference>
<keyword evidence="2 4" id="KW-0863">Zinc-finger</keyword>
<dbReference type="PROSITE" id="PS51265">
    <property type="entry name" value="ZF_DBF4"/>
    <property type="match status" value="1"/>
</dbReference>
<protein>
    <recommendedName>
        <fullName evidence="6">DBF4-type domain-containing protein</fullName>
    </recommendedName>
</protein>
<proteinExistence type="predicted"/>
<dbReference type="SMART" id="SM00586">
    <property type="entry name" value="ZnF_DBF"/>
    <property type="match status" value="1"/>
</dbReference>
<dbReference type="Pfam" id="PF00533">
    <property type="entry name" value="BRCT"/>
    <property type="match status" value="1"/>
</dbReference>
<accession>A0ABN8LN83</accession>
<feature type="compositionally biased region" description="Basic residues" evidence="5">
    <location>
        <begin position="411"/>
        <end position="420"/>
    </location>
</feature>
<dbReference type="InterPro" id="IPR051590">
    <property type="entry name" value="Replication_Regulatory_Kinase"/>
</dbReference>
<name>A0ABN8LN83_9CNID</name>
<comment type="caution">
    <text evidence="7">The sequence shown here is derived from an EMBL/GenBank/DDBJ whole genome shotgun (WGS) entry which is preliminary data.</text>
</comment>
<feature type="region of interest" description="Disordered" evidence="5">
    <location>
        <begin position="178"/>
        <end position="216"/>
    </location>
</feature>